<dbReference type="Proteomes" id="UP000501690">
    <property type="component" value="Linkage Group LG2"/>
</dbReference>
<dbReference type="PROSITE" id="PS50863">
    <property type="entry name" value="B3"/>
    <property type="match status" value="1"/>
</dbReference>
<dbReference type="InterPro" id="IPR015300">
    <property type="entry name" value="DNA-bd_pseudobarrel_sf"/>
</dbReference>
<dbReference type="GO" id="GO:0003677">
    <property type="term" value="F:DNA binding"/>
    <property type="evidence" value="ECO:0007669"/>
    <property type="project" value="UniProtKB-KW"/>
</dbReference>
<reference evidence="8 9" key="1">
    <citation type="submission" date="2019-04" db="EMBL/GenBank/DDBJ databases">
        <title>An improved genome assembly and genetic linkage map for asparagus bean, Vigna unguiculata ssp. sesquipedialis.</title>
        <authorList>
            <person name="Xia Q."/>
            <person name="Zhang R."/>
            <person name="Dong Y."/>
        </authorList>
    </citation>
    <scope>NUCLEOTIDE SEQUENCE [LARGE SCALE GENOMIC DNA]</scope>
    <source>
        <tissue evidence="8">Leaf</tissue>
    </source>
</reference>
<feature type="domain" description="TF-B3" evidence="7">
    <location>
        <begin position="158"/>
        <end position="197"/>
    </location>
</feature>
<evidence type="ECO:0000259" key="7">
    <source>
        <dbReference type="PROSITE" id="PS50863"/>
    </source>
</evidence>
<keyword evidence="4" id="KW-0804">Transcription</keyword>
<evidence type="ECO:0000256" key="5">
    <source>
        <dbReference type="ARBA" id="ARBA00023242"/>
    </source>
</evidence>
<dbReference type="GO" id="GO:0005634">
    <property type="term" value="C:nucleus"/>
    <property type="evidence" value="ECO:0007669"/>
    <property type="project" value="UniProtKB-SubCell"/>
</dbReference>
<comment type="subcellular location">
    <subcellularLocation>
        <location evidence="1">Nucleus</location>
    </subcellularLocation>
</comment>
<dbReference type="Gene3D" id="2.40.330.10">
    <property type="entry name" value="DNA-binding pseudobarrel domain"/>
    <property type="match status" value="1"/>
</dbReference>
<feature type="signal peptide" evidence="6">
    <location>
        <begin position="1"/>
        <end position="25"/>
    </location>
</feature>
<evidence type="ECO:0000313" key="9">
    <source>
        <dbReference type="Proteomes" id="UP000501690"/>
    </source>
</evidence>
<proteinExistence type="predicted"/>
<name>A0A4D6L3T2_VIGUN</name>
<gene>
    <name evidence="8" type="ORF">DEO72_LG2g3468</name>
</gene>
<evidence type="ECO:0000256" key="6">
    <source>
        <dbReference type="SAM" id="SignalP"/>
    </source>
</evidence>
<dbReference type="InterPro" id="IPR003340">
    <property type="entry name" value="B3_DNA-bd"/>
</dbReference>
<dbReference type="Pfam" id="PF02362">
    <property type="entry name" value="B3"/>
    <property type="match status" value="1"/>
</dbReference>
<protein>
    <recommendedName>
        <fullName evidence="7">TF-B3 domain-containing protein</fullName>
    </recommendedName>
</protein>
<dbReference type="EMBL" id="CP039346">
    <property type="protein sequence ID" value="QCD83125.1"/>
    <property type="molecule type" value="Genomic_DNA"/>
</dbReference>
<accession>A0A4D6L3T2</accession>
<evidence type="ECO:0000256" key="4">
    <source>
        <dbReference type="ARBA" id="ARBA00023163"/>
    </source>
</evidence>
<evidence type="ECO:0000256" key="1">
    <source>
        <dbReference type="ARBA" id="ARBA00004123"/>
    </source>
</evidence>
<feature type="chain" id="PRO_5020029609" description="TF-B3 domain-containing protein" evidence="6">
    <location>
        <begin position="26"/>
        <end position="201"/>
    </location>
</feature>
<evidence type="ECO:0000313" key="8">
    <source>
        <dbReference type="EMBL" id="QCD83125.1"/>
    </source>
</evidence>
<organism evidence="8 9">
    <name type="scientific">Vigna unguiculata</name>
    <name type="common">Cowpea</name>
    <dbReference type="NCBI Taxonomy" id="3917"/>
    <lineage>
        <taxon>Eukaryota</taxon>
        <taxon>Viridiplantae</taxon>
        <taxon>Streptophyta</taxon>
        <taxon>Embryophyta</taxon>
        <taxon>Tracheophyta</taxon>
        <taxon>Spermatophyta</taxon>
        <taxon>Magnoliopsida</taxon>
        <taxon>eudicotyledons</taxon>
        <taxon>Gunneridae</taxon>
        <taxon>Pentapetalae</taxon>
        <taxon>rosids</taxon>
        <taxon>fabids</taxon>
        <taxon>Fabales</taxon>
        <taxon>Fabaceae</taxon>
        <taxon>Papilionoideae</taxon>
        <taxon>50 kb inversion clade</taxon>
        <taxon>NPAAA clade</taxon>
        <taxon>indigoferoid/millettioid clade</taxon>
        <taxon>Phaseoleae</taxon>
        <taxon>Vigna</taxon>
    </lineage>
</organism>
<evidence type="ECO:0000256" key="3">
    <source>
        <dbReference type="ARBA" id="ARBA00023125"/>
    </source>
</evidence>
<keyword evidence="6" id="KW-0732">Signal</keyword>
<evidence type="ECO:0000256" key="2">
    <source>
        <dbReference type="ARBA" id="ARBA00023015"/>
    </source>
</evidence>
<keyword evidence="3" id="KW-0238">DNA-binding</keyword>
<keyword evidence="9" id="KW-1185">Reference proteome</keyword>
<sequence>MQAFWLLQLLPKSLLIAAAAPSAIASPNFGVLLLQIKGQFGLGGYKKQTGFVLLDVRNDHYVQFHYTRNNRFEITVFLGTCTELSMQKYLRHAATESHDTIFCVRLTKYQSRGSHLDLNTKFATLIRSKHINQVVLSGPKSVIVCKLLISDPPRSTKIGNGWKEFCNEHQLKEGDRVLFEVDHVDADEFIIVFVNKCLCDE</sequence>
<keyword evidence="2" id="KW-0805">Transcription regulation</keyword>
<dbReference type="SUPFAM" id="SSF101936">
    <property type="entry name" value="DNA-binding pseudobarrel domain"/>
    <property type="match status" value="1"/>
</dbReference>
<dbReference type="AlphaFoldDB" id="A0A4D6L3T2"/>
<keyword evidence="5" id="KW-0539">Nucleus</keyword>